<comment type="caution">
    <text evidence="1">The sequence shown here is derived from an EMBL/GenBank/DDBJ whole genome shotgun (WGS) entry which is preliminary data.</text>
</comment>
<reference evidence="1" key="1">
    <citation type="journal article" date="2023" name="Science">
        <title>Genome structures resolve the early diversification of teleost fishes.</title>
        <authorList>
            <person name="Parey E."/>
            <person name="Louis A."/>
            <person name="Montfort J."/>
            <person name="Bouchez O."/>
            <person name="Roques C."/>
            <person name="Iampietro C."/>
            <person name="Lluch J."/>
            <person name="Castinel A."/>
            <person name="Donnadieu C."/>
            <person name="Desvignes T."/>
            <person name="Floi Bucao C."/>
            <person name="Jouanno E."/>
            <person name="Wen M."/>
            <person name="Mejri S."/>
            <person name="Dirks R."/>
            <person name="Jansen H."/>
            <person name="Henkel C."/>
            <person name="Chen W.J."/>
            <person name="Zahm M."/>
            <person name="Cabau C."/>
            <person name="Klopp C."/>
            <person name="Thompson A.W."/>
            <person name="Robinson-Rechavi M."/>
            <person name="Braasch I."/>
            <person name="Lecointre G."/>
            <person name="Bobe J."/>
            <person name="Postlethwait J.H."/>
            <person name="Berthelot C."/>
            <person name="Roest Crollius H."/>
            <person name="Guiguen Y."/>
        </authorList>
    </citation>
    <scope>NUCLEOTIDE SEQUENCE</scope>
    <source>
        <strain evidence="1">NC1722</strain>
    </source>
</reference>
<sequence>MHSEVSTGAAAEALATTFPKPAVCQLEAERAASGDPHCPYDFGFRGARITTERIGTFSGMLARARIRAPSLRAPSSPNRFSNLALESSG</sequence>
<keyword evidence="2" id="KW-1185">Reference proteome</keyword>
<proteinExistence type="predicted"/>
<dbReference type="EMBL" id="JAINUG010000038">
    <property type="protein sequence ID" value="KAJ8407650.1"/>
    <property type="molecule type" value="Genomic_DNA"/>
</dbReference>
<dbReference type="Proteomes" id="UP001221898">
    <property type="component" value="Unassembled WGS sequence"/>
</dbReference>
<evidence type="ECO:0000313" key="2">
    <source>
        <dbReference type="Proteomes" id="UP001221898"/>
    </source>
</evidence>
<name>A0AAD7SS63_9TELE</name>
<evidence type="ECO:0000313" key="1">
    <source>
        <dbReference type="EMBL" id="KAJ8407650.1"/>
    </source>
</evidence>
<accession>A0AAD7SS63</accession>
<gene>
    <name evidence="1" type="ORF">AAFF_G00275070</name>
</gene>
<protein>
    <submittedName>
        <fullName evidence="1">Uncharacterized protein</fullName>
    </submittedName>
</protein>
<dbReference type="AlphaFoldDB" id="A0AAD7SS63"/>
<organism evidence="1 2">
    <name type="scientific">Aldrovandia affinis</name>
    <dbReference type="NCBI Taxonomy" id="143900"/>
    <lineage>
        <taxon>Eukaryota</taxon>
        <taxon>Metazoa</taxon>
        <taxon>Chordata</taxon>
        <taxon>Craniata</taxon>
        <taxon>Vertebrata</taxon>
        <taxon>Euteleostomi</taxon>
        <taxon>Actinopterygii</taxon>
        <taxon>Neopterygii</taxon>
        <taxon>Teleostei</taxon>
        <taxon>Notacanthiformes</taxon>
        <taxon>Halosauridae</taxon>
        <taxon>Aldrovandia</taxon>
    </lineage>
</organism>